<dbReference type="EMBL" id="CP097503">
    <property type="protein sequence ID" value="URD84883.1"/>
    <property type="molecule type" value="Genomic_DNA"/>
</dbReference>
<sequence length="134" mass="14440">MHPPQAYVTANPPPLFPVSRVASRQHPTSLVWEREARERTPLPCSASPHVCRSLTPLKITALESSKEKEKGEEVDLGGSPADQEAPFVVICNVSSAAVRRTSISLQHVAVPYFSSSLLISVPSVVKCPSLKSSP</sequence>
<keyword evidence="2" id="KW-1185">Reference proteome</keyword>
<dbReference type="AlphaFoldDB" id="A0A9E7JL02"/>
<accession>A0A9E7JL02</accession>
<proteinExistence type="predicted"/>
<reference evidence="1" key="1">
    <citation type="submission" date="2022-05" db="EMBL/GenBank/DDBJ databases">
        <title>The Musa troglodytarum L. genome provides insights into the mechanism of non-climacteric behaviour and enrichment of carotenoids.</title>
        <authorList>
            <person name="Wang J."/>
        </authorList>
    </citation>
    <scope>NUCLEOTIDE SEQUENCE</scope>
    <source>
        <tissue evidence="1">Leaf</tissue>
    </source>
</reference>
<evidence type="ECO:0000313" key="1">
    <source>
        <dbReference type="EMBL" id="URD84883.1"/>
    </source>
</evidence>
<protein>
    <submittedName>
        <fullName evidence="1">ABC transporter</fullName>
    </submittedName>
</protein>
<gene>
    <name evidence="1" type="ORF">MUK42_01364</name>
</gene>
<evidence type="ECO:0000313" key="2">
    <source>
        <dbReference type="Proteomes" id="UP001055439"/>
    </source>
</evidence>
<organism evidence="1 2">
    <name type="scientific">Musa troglodytarum</name>
    <name type="common">fe'i banana</name>
    <dbReference type="NCBI Taxonomy" id="320322"/>
    <lineage>
        <taxon>Eukaryota</taxon>
        <taxon>Viridiplantae</taxon>
        <taxon>Streptophyta</taxon>
        <taxon>Embryophyta</taxon>
        <taxon>Tracheophyta</taxon>
        <taxon>Spermatophyta</taxon>
        <taxon>Magnoliopsida</taxon>
        <taxon>Liliopsida</taxon>
        <taxon>Zingiberales</taxon>
        <taxon>Musaceae</taxon>
        <taxon>Musa</taxon>
    </lineage>
</organism>
<dbReference type="Proteomes" id="UP001055439">
    <property type="component" value="Chromosome 10"/>
</dbReference>
<dbReference type="OrthoDB" id="6500128at2759"/>
<name>A0A9E7JL02_9LILI</name>